<proteinExistence type="predicted"/>
<dbReference type="EMBL" id="CP014691">
    <property type="protein sequence ID" value="AQS88591.1"/>
    <property type="molecule type" value="Genomic_DNA"/>
</dbReference>
<evidence type="ECO:0000313" key="1">
    <source>
        <dbReference type="EMBL" id="AQS88591.1"/>
    </source>
</evidence>
<keyword evidence="2" id="KW-1185">Reference proteome</keyword>
<dbReference type="Proteomes" id="UP000188604">
    <property type="component" value="Chromosome"/>
</dbReference>
<dbReference type="STRING" id="320497.A0U93_12325"/>
<organism evidence="1 2">
    <name type="scientific">Neoasaia chiangmaiensis</name>
    <dbReference type="NCBI Taxonomy" id="320497"/>
    <lineage>
        <taxon>Bacteria</taxon>
        <taxon>Pseudomonadati</taxon>
        <taxon>Pseudomonadota</taxon>
        <taxon>Alphaproteobacteria</taxon>
        <taxon>Acetobacterales</taxon>
        <taxon>Acetobacteraceae</taxon>
        <taxon>Neoasaia</taxon>
    </lineage>
</organism>
<reference evidence="1 2" key="1">
    <citation type="submission" date="2016-03" db="EMBL/GenBank/DDBJ databases">
        <title>Acetic acid bacteria sequencing.</title>
        <authorList>
            <person name="Brandt J."/>
            <person name="Jakob F."/>
            <person name="Vogel R.F."/>
        </authorList>
    </citation>
    <scope>NUCLEOTIDE SEQUENCE [LARGE SCALE GENOMIC DNA]</scope>
    <source>
        <strain evidence="1 2">NBRC 101099</strain>
    </source>
</reference>
<evidence type="ECO:0000313" key="2">
    <source>
        <dbReference type="Proteomes" id="UP000188604"/>
    </source>
</evidence>
<dbReference type="KEGG" id="nch:A0U93_12325"/>
<accession>A0A1U9KRT4</accession>
<protein>
    <submittedName>
        <fullName evidence="1">Uncharacterized protein</fullName>
    </submittedName>
</protein>
<name>A0A1U9KRT4_9PROT</name>
<sequence>MIVVNDEPGSFWRLLLFSYATNVVVLAVYILIAHAFDGFVYSACRWDCGWYLGIASQGYDTALRSGPTDNGQANWAFFPAFPLLLHAIEALTGWPGQRCGVLLNNALLPLMAALIARYAWRRAAVDQCLTVLIAAMFPYSLYFRVPYTETLYGTLLIGLLLLLRANRLGWAAVCAACFTATRPTGAPILALIGIAKCWQQGVPFFPLSKHARRSMATIGRCVVLGAAGGIGLLAYMTYLHVHVGDAWAFKHIEAAWGRHGGNPVGNILQGLRANDLTIRAFLPGREMSQRYLALCCIAGCVLVAWGILTRLWLEAGIVLTTMLLATSTCLWSSARYLFANPAMLVLVAAAAQRLSAQWRAVFLCFCAMIQVLFVVLWYQGARFLM</sequence>
<dbReference type="AlphaFoldDB" id="A0A1U9KRT4"/>
<gene>
    <name evidence="1" type="ORF">A0U93_12325</name>
</gene>